<dbReference type="AlphaFoldDB" id="A0A6G0ZG73"/>
<dbReference type="EMBL" id="VUJU01000531">
    <property type="protein sequence ID" value="KAF0769791.1"/>
    <property type="molecule type" value="Genomic_DNA"/>
</dbReference>
<sequence>MCRDDDFEKKWIGMRDNKTTRQIDLCGFSTQATTIKIIITNDLCHRVVTTGGKVVKKFRPSNEKWQQHSGTRLPLRRARNVITRDIAMLVRVVGGKRCKNAAAQKQTNGPQKKKNAKTRATDRWNGQPPPPHGTFEKYNTPRRWRGDGGRRVDGARLIGRRKIVFIDAPAKKWNKKSS</sequence>
<reference evidence="2 3" key="1">
    <citation type="submission" date="2019-08" db="EMBL/GenBank/DDBJ databases">
        <title>Whole genome of Aphis craccivora.</title>
        <authorList>
            <person name="Voronova N.V."/>
            <person name="Shulinski R.S."/>
            <person name="Bandarenka Y.V."/>
            <person name="Zhorov D.G."/>
            <person name="Warner D."/>
        </authorList>
    </citation>
    <scope>NUCLEOTIDE SEQUENCE [LARGE SCALE GENOMIC DNA]</scope>
    <source>
        <strain evidence="2">180601</strain>
        <tissue evidence="2">Whole Body</tissue>
    </source>
</reference>
<accession>A0A6G0ZG73</accession>
<organism evidence="2 3">
    <name type="scientific">Aphis craccivora</name>
    <name type="common">Cowpea aphid</name>
    <dbReference type="NCBI Taxonomy" id="307492"/>
    <lineage>
        <taxon>Eukaryota</taxon>
        <taxon>Metazoa</taxon>
        <taxon>Ecdysozoa</taxon>
        <taxon>Arthropoda</taxon>
        <taxon>Hexapoda</taxon>
        <taxon>Insecta</taxon>
        <taxon>Pterygota</taxon>
        <taxon>Neoptera</taxon>
        <taxon>Paraneoptera</taxon>
        <taxon>Hemiptera</taxon>
        <taxon>Sternorrhyncha</taxon>
        <taxon>Aphidomorpha</taxon>
        <taxon>Aphidoidea</taxon>
        <taxon>Aphididae</taxon>
        <taxon>Aphidini</taxon>
        <taxon>Aphis</taxon>
        <taxon>Aphis</taxon>
    </lineage>
</organism>
<name>A0A6G0ZG73_APHCR</name>
<dbReference type="Proteomes" id="UP000478052">
    <property type="component" value="Unassembled WGS sequence"/>
</dbReference>
<evidence type="ECO:0000313" key="3">
    <source>
        <dbReference type="Proteomes" id="UP000478052"/>
    </source>
</evidence>
<evidence type="ECO:0000313" key="2">
    <source>
        <dbReference type="EMBL" id="KAF0769791.1"/>
    </source>
</evidence>
<evidence type="ECO:0000256" key="1">
    <source>
        <dbReference type="SAM" id="MobiDB-lite"/>
    </source>
</evidence>
<protein>
    <submittedName>
        <fullName evidence="2">Uncharacterized protein</fullName>
    </submittedName>
</protein>
<proteinExistence type="predicted"/>
<keyword evidence="3" id="KW-1185">Reference proteome</keyword>
<gene>
    <name evidence="2" type="ORF">FWK35_00004453</name>
</gene>
<feature type="region of interest" description="Disordered" evidence="1">
    <location>
        <begin position="100"/>
        <end position="151"/>
    </location>
</feature>
<comment type="caution">
    <text evidence="2">The sequence shown here is derived from an EMBL/GenBank/DDBJ whole genome shotgun (WGS) entry which is preliminary data.</text>
</comment>